<dbReference type="Pfam" id="PF07686">
    <property type="entry name" value="V-set"/>
    <property type="match status" value="1"/>
</dbReference>
<dbReference type="Proteomes" id="UP000189705">
    <property type="component" value="Unplaced"/>
</dbReference>
<dbReference type="STRING" id="38654.A0A1U7S4E4"/>
<dbReference type="GeneID" id="102387300"/>
<dbReference type="InParanoid" id="A0A1U7S4E4"/>
<keyword evidence="8" id="KW-1185">Reference proteome</keyword>
<comment type="subcellular location">
    <subcellularLocation>
        <location evidence="1">Membrane</location>
    </subcellularLocation>
</comment>
<dbReference type="InterPro" id="IPR003599">
    <property type="entry name" value="Ig_sub"/>
</dbReference>
<dbReference type="SMART" id="SM00409">
    <property type="entry name" value="IG"/>
    <property type="match status" value="1"/>
</dbReference>
<name>A0A1U7S4E4_ALLSI</name>
<keyword evidence="2" id="KW-0732">Signal</keyword>
<dbReference type="FunFam" id="2.60.40.10:FF:000142">
    <property type="entry name" value="V-set domain-containing T-cell activation inhibitor 1"/>
    <property type="match status" value="1"/>
</dbReference>
<dbReference type="GO" id="GO:0001817">
    <property type="term" value="P:regulation of cytokine production"/>
    <property type="evidence" value="ECO:0007669"/>
    <property type="project" value="TreeGrafter"/>
</dbReference>
<sequence length="217" mass="23825">MGKAKVGFLSPAVKQKGTVSIANGMDGPPVWRSWLVGSESSVMRPPAPDSFQLTVVALLCGLTTAQRNVTAWVGDNITLPCCFPSQPNISIQHLTLTWQKKWAQGSDRVVHSFYYGKDQLDVQNPAYRGRTRLDPAALAQGDGALMLRGILEEDRGVYQCHVTTELGRTSEIIQLTVSVDLRDAERPTSGSISAQQRRGRIFLVGIFLLLTLQTFLL</sequence>
<dbReference type="Gene3D" id="2.60.40.10">
    <property type="entry name" value="Immunoglobulins"/>
    <property type="match status" value="1"/>
</dbReference>
<organism evidence="8 9">
    <name type="scientific">Alligator sinensis</name>
    <name type="common">Chinese alligator</name>
    <dbReference type="NCBI Taxonomy" id="38654"/>
    <lineage>
        <taxon>Eukaryota</taxon>
        <taxon>Metazoa</taxon>
        <taxon>Chordata</taxon>
        <taxon>Craniata</taxon>
        <taxon>Vertebrata</taxon>
        <taxon>Euteleostomi</taxon>
        <taxon>Archelosauria</taxon>
        <taxon>Archosauria</taxon>
        <taxon>Crocodylia</taxon>
        <taxon>Alligatoridae</taxon>
        <taxon>Alligatorinae</taxon>
        <taxon>Alligator</taxon>
    </lineage>
</organism>
<evidence type="ECO:0000313" key="9">
    <source>
        <dbReference type="RefSeq" id="XP_006034530.1"/>
    </source>
</evidence>
<reference evidence="9" key="1">
    <citation type="submission" date="2025-08" db="UniProtKB">
        <authorList>
            <consortium name="RefSeq"/>
        </authorList>
    </citation>
    <scope>IDENTIFICATION</scope>
</reference>
<evidence type="ECO:0000313" key="8">
    <source>
        <dbReference type="Proteomes" id="UP000189705"/>
    </source>
</evidence>
<proteinExistence type="predicted"/>
<dbReference type="InterPro" id="IPR013783">
    <property type="entry name" value="Ig-like_fold"/>
</dbReference>
<keyword evidence="4" id="KW-1015">Disulfide bond</keyword>
<evidence type="ECO:0000256" key="5">
    <source>
        <dbReference type="ARBA" id="ARBA00023180"/>
    </source>
</evidence>
<dbReference type="GO" id="GO:0050852">
    <property type="term" value="P:T cell receptor signaling pathway"/>
    <property type="evidence" value="ECO:0007669"/>
    <property type="project" value="TreeGrafter"/>
</dbReference>
<keyword evidence="5" id="KW-0325">Glycoprotein</keyword>
<dbReference type="AlphaFoldDB" id="A0A1U7S4E4"/>
<accession>A0A1U7S4E4</accession>
<evidence type="ECO:0000256" key="6">
    <source>
        <dbReference type="ARBA" id="ARBA00023319"/>
    </source>
</evidence>
<evidence type="ECO:0000256" key="4">
    <source>
        <dbReference type="ARBA" id="ARBA00023157"/>
    </source>
</evidence>
<dbReference type="InterPro" id="IPR036179">
    <property type="entry name" value="Ig-like_dom_sf"/>
</dbReference>
<dbReference type="InterPro" id="IPR050504">
    <property type="entry name" value="IgSF_BTN/MOG"/>
</dbReference>
<protein>
    <submittedName>
        <fullName evidence="9">Butyrophilin subfamily 2 member A2-like isoform X1</fullName>
    </submittedName>
</protein>
<evidence type="ECO:0000256" key="3">
    <source>
        <dbReference type="ARBA" id="ARBA00023136"/>
    </source>
</evidence>
<feature type="domain" description="Ig-like" evidence="7">
    <location>
        <begin position="48"/>
        <end position="178"/>
    </location>
</feature>
<gene>
    <name evidence="9" type="primary">LOC102387300</name>
</gene>
<keyword evidence="3" id="KW-0472">Membrane</keyword>
<dbReference type="GO" id="GO:0050863">
    <property type="term" value="P:regulation of T cell activation"/>
    <property type="evidence" value="ECO:0007669"/>
    <property type="project" value="UniProtKB-ARBA"/>
</dbReference>
<evidence type="ECO:0000259" key="7">
    <source>
        <dbReference type="PROSITE" id="PS50835"/>
    </source>
</evidence>
<dbReference type="GO" id="GO:0009897">
    <property type="term" value="C:external side of plasma membrane"/>
    <property type="evidence" value="ECO:0007669"/>
    <property type="project" value="TreeGrafter"/>
</dbReference>
<keyword evidence="6" id="KW-0393">Immunoglobulin domain</keyword>
<dbReference type="GO" id="GO:1903037">
    <property type="term" value="P:regulation of leukocyte cell-cell adhesion"/>
    <property type="evidence" value="ECO:0007669"/>
    <property type="project" value="UniProtKB-ARBA"/>
</dbReference>
<dbReference type="InterPro" id="IPR013106">
    <property type="entry name" value="Ig_V-set"/>
</dbReference>
<dbReference type="KEGG" id="asn:102387300"/>
<dbReference type="PROSITE" id="PS50835">
    <property type="entry name" value="IG_LIKE"/>
    <property type="match status" value="1"/>
</dbReference>
<dbReference type="eggNOG" id="ENOG502S0WS">
    <property type="taxonomic scope" value="Eukaryota"/>
</dbReference>
<dbReference type="InterPro" id="IPR007110">
    <property type="entry name" value="Ig-like_dom"/>
</dbReference>
<evidence type="ECO:0000256" key="1">
    <source>
        <dbReference type="ARBA" id="ARBA00004370"/>
    </source>
</evidence>
<dbReference type="RefSeq" id="XP_006034530.1">
    <property type="nucleotide sequence ID" value="XM_006034468.3"/>
</dbReference>
<dbReference type="PANTHER" id="PTHR24100">
    <property type="entry name" value="BUTYROPHILIN"/>
    <property type="match status" value="1"/>
</dbReference>
<dbReference type="SUPFAM" id="SSF48726">
    <property type="entry name" value="Immunoglobulin"/>
    <property type="match status" value="1"/>
</dbReference>
<dbReference type="GO" id="GO:0005102">
    <property type="term" value="F:signaling receptor binding"/>
    <property type="evidence" value="ECO:0007669"/>
    <property type="project" value="TreeGrafter"/>
</dbReference>
<evidence type="ECO:0000256" key="2">
    <source>
        <dbReference type="ARBA" id="ARBA00022729"/>
    </source>
</evidence>